<evidence type="ECO:0008006" key="13">
    <source>
        <dbReference type="Google" id="ProtNLM"/>
    </source>
</evidence>
<proteinExistence type="inferred from homology"/>
<dbReference type="GeneID" id="9585136"/>
<name>D8PSG2_SCHCM</name>
<evidence type="ECO:0000256" key="5">
    <source>
        <dbReference type="ARBA" id="ARBA00022723"/>
    </source>
</evidence>
<gene>
    <name evidence="11" type="ORF">SCHCODRAFT_73607</name>
</gene>
<dbReference type="InParanoid" id="D8PSG2"/>
<evidence type="ECO:0000256" key="8">
    <source>
        <dbReference type="ARBA" id="ARBA00023033"/>
    </source>
</evidence>
<dbReference type="CDD" id="cd11065">
    <property type="entry name" value="CYP64-like"/>
    <property type="match status" value="1"/>
</dbReference>
<dbReference type="OrthoDB" id="1055148at2759"/>
<dbReference type="PANTHER" id="PTHR46300">
    <property type="entry name" value="P450, PUTATIVE (EUROFUNG)-RELATED-RELATED"/>
    <property type="match status" value="1"/>
</dbReference>
<dbReference type="RefSeq" id="XP_003038844.1">
    <property type="nucleotide sequence ID" value="XM_003038798.1"/>
</dbReference>
<evidence type="ECO:0000256" key="9">
    <source>
        <dbReference type="PIRSR" id="PIRSR602401-1"/>
    </source>
</evidence>
<dbReference type="InterPro" id="IPR002401">
    <property type="entry name" value="Cyt_P450_E_grp-I"/>
</dbReference>
<sequence length="490" mass="54029">MPSGVLSWVAFAAWTEQYGSLFTLGLGMGERLIVVGTYKAAIELLERHAPAFADRPRAIAAGEVLSGGMRTLLIPKGERIKKLRRALLMSLQPSASAIHKPVQLKATRIALLDVLNKPEAFVDHYRKYAASLIMHITYGKCSPTTPSDPDVLAVNACLGNVSRAMMPGAYAVDALTGLPDWGVQVLRGEVAGLGWFMRAGTRLLLRLGYMEELRKGHEFELGLFRGKLREVQKAMEAGRARICFATQVLQAQESLGLSFDECAYLCGSQFGAGSDTSASYIIVAIMAAALHPETLKRAQAELDAVVGRGRAPSFEDQPNLPYVAAFMEEVGRWRPVTAGGVQHRATEDVVYDGYVIPKGSRVLGNHWSIHHDPEVFPDPECFRPERWLTDDGKLRSDIRIFTFGFGRRSCPGNHVAERSVFINLAHIFWALDIAEDPAALIDSMAFEHIANTRPKPFQPIIRPREELSAASIRDVLLREDPTLEEGWLAV</sequence>
<evidence type="ECO:0000313" key="11">
    <source>
        <dbReference type="EMBL" id="EFJ03942.1"/>
    </source>
</evidence>
<dbReference type="Pfam" id="PF00067">
    <property type="entry name" value="p450"/>
    <property type="match status" value="2"/>
</dbReference>
<keyword evidence="7 9" id="KW-0408">Iron</keyword>
<evidence type="ECO:0000256" key="2">
    <source>
        <dbReference type="ARBA" id="ARBA00005179"/>
    </source>
</evidence>
<evidence type="ECO:0000256" key="1">
    <source>
        <dbReference type="ARBA" id="ARBA00001971"/>
    </source>
</evidence>
<comment type="cofactor">
    <cofactor evidence="1 9">
        <name>heme</name>
        <dbReference type="ChEBI" id="CHEBI:30413"/>
    </cofactor>
</comment>
<dbReference type="PANTHER" id="PTHR46300:SF1">
    <property type="entry name" value="P450, PUTATIVE (EUROFUNG)-RELATED"/>
    <property type="match status" value="1"/>
</dbReference>
<comment type="pathway">
    <text evidence="2">Secondary metabolite biosynthesis.</text>
</comment>
<dbReference type="GO" id="GO:0004497">
    <property type="term" value="F:monooxygenase activity"/>
    <property type="evidence" value="ECO:0007669"/>
    <property type="project" value="UniProtKB-KW"/>
</dbReference>
<dbReference type="InterPro" id="IPR036396">
    <property type="entry name" value="Cyt_P450_sf"/>
</dbReference>
<keyword evidence="5 9" id="KW-0479">Metal-binding</keyword>
<protein>
    <recommendedName>
        <fullName evidence="13">Cytochrome P450</fullName>
    </recommendedName>
</protein>
<dbReference type="EMBL" id="GL377302">
    <property type="protein sequence ID" value="EFJ03942.1"/>
    <property type="molecule type" value="Genomic_DNA"/>
</dbReference>
<reference evidence="11 12" key="1">
    <citation type="journal article" date="2010" name="Nat. Biotechnol.">
        <title>Genome sequence of the model mushroom Schizophyllum commune.</title>
        <authorList>
            <person name="Ohm R.A."/>
            <person name="de Jong J.F."/>
            <person name="Lugones L.G."/>
            <person name="Aerts A."/>
            <person name="Kothe E."/>
            <person name="Stajich J.E."/>
            <person name="de Vries R.P."/>
            <person name="Record E."/>
            <person name="Levasseur A."/>
            <person name="Baker S.E."/>
            <person name="Bartholomew K.A."/>
            <person name="Coutinho P.M."/>
            <person name="Erdmann S."/>
            <person name="Fowler T.J."/>
            <person name="Gathman A.C."/>
            <person name="Lombard V."/>
            <person name="Henrissat B."/>
            <person name="Knabe N."/>
            <person name="Kuees U."/>
            <person name="Lilly W.W."/>
            <person name="Lindquist E."/>
            <person name="Lucas S."/>
            <person name="Magnuson J.K."/>
            <person name="Piumi F."/>
            <person name="Raudaskoski M."/>
            <person name="Salamov A."/>
            <person name="Schmutz J."/>
            <person name="Schwarze F.W.M.R."/>
            <person name="vanKuyk P.A."/>
            <person name="Horton J.S."/>
            <person name="Grigoriev I.V."/>
            <person name="Woesten H.A.B."/>
        </authorList>
    </citation>
    <scope>NUCLEOTIDE SEQUENCE [LARGE SCALE GENOMIC DNA]</scope>
    <source>
        <strain evidence="12">H4-8 / FGSC 9210</strain>
    </source>
</reference>
<dbReference type="KEGG" id="scm:SCHCO_01139445"/>
<evidence type="ECO:0000313" key="12">
    <source>
        <dbReference type="Proteomes" id="UP000007431"/>
    </source>
</evidence>
<dbReference type="PROSITE" id="PS00086">
    <property type="entry name" value="CYTOCHROME_P450"/>
    <property type="match status" value="1"/>
</dbReference>
<dbReference type="InterPro" id="IPR001128">
    <property type="entry name" value="Cyt_P450"/>
</dbReference>
<comment type="similarity">
    <text evidence="3 10">Belongs to the cytochrome P450 family.</text>
</comment>
<evidence type="ECO:0000256" key="6">
    <source>
        <dbReference type="ARBA" id="ARBA00023002"/>
    </source>
</evidence>
<dbReference type="eggNOG" id="KOG0156">
    <property type="taxonomic scope" value="Eukaryota"/>
</dbReference>
<dbReference type="InterPro" id="IPR050364">
    <property type="entry name" value="Cytochrome_P450_fung"/>
</dbReference>
<dbReference type="Proteomes" id="UP000007431">
    <property type="component" value="Unassembled WGS sequence"/>
</dbReference>
<keyword evidence="8 10" id="KW-0503">Monooxygenase</keyword>
<evidence type="ECO:0000256" key="3">
    <source>
        <dbReference type="ARBA" id="ARBA00010617"/>
    </source>
</evidence>
<evidence type="ECO:0000256" key="7">
    <source>
        <dbReference type="ARBA" id="ARBA00023004"/>
    </source>
</evidence>
<dbReference type="Gene3D" id="1.10.630.10">
    <property type="entry name" value="Cytochrome P450"/>
    <property type="match status" value="1"/>
</dbReference>
<dbReference type="SUPFAM" id="SSF48264">
    <property type="entry name" value="Cytochrome P450"/>
    <property type="match status" value="1"/>
</dbReference>
<feature type="binding site" description="axial binding residue" evidence="9">
    <location>
        <position position="410"/>
    </location>
    <ligand>
        <name>heme</name>
        <dbReference type="ChEBI" id="CHEBI:30413"/>
    </ligand>
    <ligandPart>
        <name>Fe</name>
        <dbReference type="ChEBI" id="CHEBI:18248"/>
    </ligandPart>
</feature>
<accession>D8PSG2</accession>
<keyword evidence="6 10" id="KW-0560">Oxidoreductase</keyword>
<dbReference type="GO" id="GO:0016705">
    <property type="term" value="F:oxidoreductase activity, acting on paired donors, with incorporation or reduction of molecular oxygen"/>
    <property type="evidence" value="ECO:0007669"/>
    <property type="project" value="InterPro"/>
</dbReference>
<keyword evidence="4 9" id="KW-0349">Heme</keyword>
<dbReference type="GO" id="GO:0020037">
    <property type="term" value="F:heme binding"/>
    <property type="evidence" value="ECO:0007669"/>
    <property type="project" value="InterPro"/>
</dbReference>
<dbReference type="InterPro" id="IPR017972">
    <property type="entry name" value="Cyt_P450_CS"/>
</dbReference>
<dbReference type="PRINTS" id="PR00463">
    <property type="entry name" value="EP450I"/>
</dbReference>
<organism evidence="12">
    <name type="scientific">Schizophyllum commune (strain H4-8 / FGSC 9210)</name>
    <name type="common">Split gill fungus</name>
    <dbReference type="NCBI Taxonomy" id="578458"/>
    <lineage>
        <taxon>Eukaryota</taxon>
        <taxon>Fungi</taxon>
        <taxon>Dikarya</taxon>
        <taxon>Basidiomycota</taxon>
        <taxon>Agaricomycotina</taxon>
        <taxon>Agaricomycetes</taxon>
        <taxon>Agaricomycetidae</taxon>
        <taxon>Agaricales</taxon>
        <taxon>Schizophyllaceae</taxon>
        <taxon>Schizophyllum</taxon>
    </lineage>
</organism>
<evidence type="ECO:0000256" key="10">
    <source>
        <dbReference type="RuleBase" id="RU000461"/>
    </source>
</evidence>
<dbReference type="VEuPathDB" id="FungiDB:SCHCODRAFT_01139445"/>
<dbReference type="AlphaFoldDB" id="D8PSG2"/>
<dbReference type="OMA" id="ACHWAIS"/>
<dbReference type="GO" id="GO:0005506">
    <property type="term" value="F:iron ion binding"/>
    <property type="evidence" value="ECO:0007669"/>
    <property type="project" value="InterPro"/>
</dbReference>
<dbReference type="HOGENOM" id="CLU_001570_2_1_1"/>
<keyword evidence="12" id="KW-1185">Reference proteome</keyword>
<evidence type="ECO:0000256" key="4">
    <source>
        <dbReference type="ARBA" id="ARBA00022617"/>
    </source>
</evidence>